<evidence type="ECO:0000313" key="3">
    <source>
        <dbReference type="Proteomes" id="UP000198605"/>
    </source>
</evidence>
<dbReference type="SUPFAM" id="SSF47413">
    <property type="entry name" value="lambda repressor-like DNA-binding domains"/>
    <property type="match status" value="1"/>
</dbReference>
<gene>
    <name evidence="2" type="ORF">GA0070603_3478</name>
</gene>
<dbReference type="GeneID" id="43280116"/>
<evidence type="ECO:0000259" key="1">
    <source>
        <dbReference type="PROSITE" id="PS50943"/>
    </source>
</evidence>
<dbReference type="Pfam" id="PF19054">
    <property type="entry name" value="DUF5753"/>
    <property type="match status" value="1"/>
</dbReference>
<dbReference type="STRING" id="47854.GA0070603_3478"/>
<dbReference type="Pfam" id="PF13560">
    <property type="entry name" value="HTH_31"/>
    <property type="match status" value="1"/>
</dbReference>
<keyword evidence="3" id="KW-1185">Reference proteome</keyword>
<proteinExistence type="predicted"/>
<name>A0A1C6V944_9ACTN</name>
<evidence type="ECO:0000313" key="2">
    <source>
        <dbReference type="EMBL" id="SCL62838.1"/>
    </source>
</evidence>
<protein>
    <submittedName>
        <fullName evidence="2">Helix-turn-helix domain-containing protein</fullName>
    </submittedName>
</protein>
<dbReference type="InterPro" id="IPR043917">
    <property type="entry name" value="DUF5753"/>
</dbReference>
<sequence length="266" mass="29396">MSRMPMLELFAGELRRLRGDAGLSQEALGERVNYSASLVAAVEQCRRPPREEFAQRCDEALMAGGLLVRIRDALVRESLMPWFREWVSIEQEATTLRSFQPLVVPGLLQTEAYARALYEGAAQLAGEEIEQPLAARLARQAVLNRPGPPQFVAVLDYTVLERPVGGPEVMREQLRHLADVGRRPRVHLHVVPRGTGAYPGLNGAFVLATPPDGDDVGYLDNQLQGTIVERTVDVNSLRQIWESVRAEAMPHGATLAAISEAAEQWT</sequence>
<reference evidence="3" key="1">
    <citation type="submission" date="2016-06" db="EMBL/GenBank/DDBJ databases">
        <authorList>
            <person name="Varghese N."/>
            <person name="Submissions Spin"/>
        </authorList>
    </citation>
    <scope>NUCLEOTIDE SEQUENCE [LARGE SCALE GENOMIC DNA]</scope>
    <source>
        <strain evidence="3">DSM 44151</strain>
    </source>
</reference>
<dbReference type="CDD" id="cd00093">
    <property type="entry name" value="HTH_XRE"/>
    <property type="match status" value="1"/>
</dbReference>
<accession>A0A1C6V944</accession>
<dbReference type="EMBL" id="FMIB01000002">
    <property type="protein sequence ID" value="SCL62838.1"/>
    <property type="molecule type" value="Genomic_DNA"/>
</dbReference>
<dbReference type="GO" id="GO:0003677">
    <property type="term" value="F:DNA binding"/>
    <property type="evidence" value="ECO:0007669"/>
    <property type="project" value="InterPro"/>
</dbReference>
<dbReference type="OrthoDB" id="3422637at2"/>
<dbReference type="SMART" id="SM00530">
    <property type="entry name" value="HTH_XRE"/>
    <property type="match status" value="1"/>
</dbReference>
<dbReference type="InterPro" id="IPR010982">
    <property type="entry name" value="Lambda_DNA-bd_dom_sf"/>
</dbReference>
<organism evidence="2 3">
    <name type="scientific">Micromonospora chersina</name>
    <dbReference type="NCBI Taxonomy" id="47854"/>
    <lineage>
        <taxon>Bacteria</taxon>
        <taxon>Bacillati</taxon>
        <taxon>Actinomycetota</taxon>
        <taxon>Actinomycetes</taxon>
        <taxon>Micromonosporales</taxon>
        <taxon>Micromonosporaceae</taxon>
        <taxon>Micromonospora</taxon>
    </lineage>
</organism>
<dbReference type="PROSITE" id="PS50943">
    <property type="entry name" value="HTH_CROC1"/>
    <property type="match status" value="1"/>
</dbReference>
<dbReference type="InterPro" id="IPR001387">
    <property type="entry name" value="Cro/C1-type_HTH"/>
</dbReference>
<dbReference type="RefSeq" id="WP_091314932.1">
    <property type="nucleotide sequence ID" value="NZ_FMIB01000002.1"/>
</dbReference>
<feature type="domain" description="HTH cro/C1-type" evidence="1">
    <location>
        <begin position="14"/>
        <end position="61"/>
    </location>
</feature>
<dbReference type="AlphaFoldDB" id="A0A1C6V944"/>
<dbReference type="Gene3D" id="1.10.260.40">
    <property type="entry name" value="lambda repressor-like DNA-binding domains"/>
    <property type="match status" value="1"/>
</dbReference>
<dbReference type="Proteomes" id="UP000198605">
    <property type="component" value="Unassembled WGS sequence"/>
</dbReference>